<dbReference type="HAMAP" id="MF_01363">
    <property type="entry name" value="Ribosomal_bL21"/>
    <property type="match status" value="1"/>
</dbReference>
<evidence type="ECO:0000256" key="1">
    <source>
        <dbReference type="ARBA" id="ARBA00008563"/>
    </source>
</evidence>
<comment type="subunit">
    <text evidence="4">Part of the 50S ribosomal subunit. Contacts protein L20.</text>
</comment>
<organism evidence="6 7">
    <name type="scientific">Candidatus Woesebacteria bacterium GW2011_GWA1_39_12</name>
    <dbReference type="NCBI Taxonomy" id="1618549"/>
    <lineage>
        <taxon>Bacteria</taxon>
        <taxon>Candidatus Woeseibacteriota</taxon>
    </lineage>
</organism>
<dbReference type="GO" id="GO:0019843">
    <property type="term" value="F:rRNA binding"/>
    <property type="evidence" value="ECO:0007669"/>
    <property type="project" value="UniProtKB-UniRule"/>
</dbReference>
<proteinExistence type="inferred from homology"/>
<evidence type="ECO:0000313" key="6">
    <source>
        <dbReference type="EMBL" id="KKQ97758.1"/>
    </source>
</evidence>
<dbReference type="GO" id="GO:0006412">
    <property type="term" value="P:translation"/>
    <property type="evidence" value="ECO:0007669"/>
    <property type="project" value="UniProtKB-UniRule"/>
</dbReference>
<keyword evidence="4 5" id="KW-0694">RNA-binding</keyword>
<dbReference type="NCBIfam" id="TIGR00061">
    <property type="entry name" value="L21"/>
    <property type="match status" value="1"/>
</dbReference>
<reference evidence="6 7" key="1">
    <citation type="journal article" date="2015" name="Nature">
        <title>rRNA introns, odd ribosomes, and small enigmatic genomes across a large radiation of phyla.</title>
        <authorList>
            <person name="Brown C.T."/>
            <person name="Hug L.A."/>
            <person name="Thomas B.C."/>
            <person name="Sharon I."/>
            <person name="Castelle C.J."/>
            <person name="Singh A."/>
            <person name="Wilkins M.J."/>
            <person name="Williams K.H."/>
            <person name="Banfield J.F."/>
        </authorList>
    </citation>
    <scope>NUCLEOTIDE SEQUENCE [LARGE SCALE GENOMIC DNA]</scope>
</reference>
<gene>
    <name evidence="4" type="primary">rplU</name>
    <name evidence="6" type="ORF">UT23_C0008G0031</name>
</gene>
<evidence type="ECO:0000256" key="4">
    <source>
        <dbReference type="HAMAP-Rule" id="MF_01363"/>
    </source>
</evidence>
<sequence length="100" mass="11432">MTKYAVLKIKGTQYKVLEGEEILVAKLGDTKVQADMLLLVEDDKVSIGKPVLKASNLKLKVVKEEKGEKITVFKYKAKSRYRKKTGFRPKYTRLLVEKIS</sequence>
<name>A0A0G0M0S5_9BACT</name>
<comment type="function">
    <text evidence="4 5">This protein binds to 23S rRNA in the presence of protein L20.</text>
</comment>
<evidence type="ECO:0000256" key="3">
    <source>
        <dbReference type="ARBA" id="ARBA00023274"/>
    </source>
</evidence>
<dbReference type="GO" id="GO:0005840">
    <property type="term" value="C:ribosome"/>
    <property type="evidence" value="ECO:0007669"/>
    <property type="project" value="UniProtKB-KW"/>
</dbReference>
<dbReference type="EMBL" id="LBWA01000008">
    <property type="protein sequence ID" value="KKQ97758.1"/>
    <property type="molecule type" value="Genomic_DNA"/>
</dbReference>
<dbReference type="GO" id="GO:0005737">
    <property type="term" value="C:cytoplasm"/>
    <property type="evidence" value="ECO:0007669"/>
    <property type="project" value="UniProtKB-ARBA"/>
</dbReference>
<keyword evidence="3 4" id="KW-0687">Ribonucleoprotein</keyword>
<evidence type="ECO:0000256" key="5">
    <source>
        <dbReference type="RuleBase" id="RU000562"/>
    </source>
</evidence>
<protein>
    <recommendedName>
        <fullName evidence="4">Large ribosomal subunit protein bL21</fullName>
    </recommendedName>
</protein>
<comment type="caution">
    <text evidence="6">The sequence shown here is derived from an EMBL/GenBank/DDBJ whole genome shotgun (WGS) entry which is preliminary data.</text>
</comment>
<dbReference type="InterPro" id="IPR028909">
    <property type="entry name" value="bL21-like"/>
</dbReference>
<dbReference type="PANTHER" id="PTHR21349:SF0">
    <property type="entry name" value="LARGE RIBOSOMAL SUBUNIT PROTEIN BL21M"/>
    <property type="match status" value="1"/>
</dbReference>
<keyword evidence="4 5" id="KW-0699">rRNA-binding</keyword>
<dbReference type="GO" id="GO:1990904">
    <property type="term" value="C:ribonucleoprotein complex"/>
    <property type="evidence" value="ECO:0007669"/>
    <property type="project" value="UniProtKB-KW"/>
</dbReference>
<dbReference type="Proteomes" id="UP000034325">
    <property type="component" value="Unassembled WGS sequence"/>
</dbReference>
<dbReference type="InterPro" id="IPR001787">
    <property type="entry name" value="Ribosomal_bL21"/>
</dbReference>
<keyword evidence="2 4" id="KW-0689">Ribosomal protein</keyword>
<comment type="similarity">
    <text evidence="1 4 5">Belongs to the bacterial ribosomal protein bL21 family.</text>
</comment>
<dbReference type="SUPFAM" id="SSF141091">
    <property type="entry name" value="L21p-like"/>
    <property type="match status" value="1"/>
</dbReference>
<dbReference type="AlphaFoldDB" id="A0A0G0M0S5"/>
<evidence type="ECO:0000256" key="2">
    <source>
        <dbReference type="ARBA" id="ARBA00022980"/>
    </source>
</evidence>
<accession>A0A0G0M0S5</accession>
<dbReference type="PANTHER" id="PTHR21349">
    <property type="entry name" value="50S RIBOSOMAL PROTEIN L21"/>
    <property type="match status" value="1"/>
</dbReference>
<dbReference type="Pfam" id="PF00829">
    <property type="entry name" value="Ribosomal_L21p"/>
    <property type="match status" value="1"/>
</dbReference>
<evidence type="ECO:0000313" key="7">
    <source>
        <dbReference type="Proteomes" id="UP000034325"/>
    </source>
</evidence>
<dbReference type="GO" id="GO:0003735">
    <property type="term" value="F:structural constituent of ribosome"/>
    <property type="evidence" value="ECO:0007669"/>
    <property type="project" value="InterPro"/>
</dbReference>
<dbReference type="InterPro" id="IPR036164">
    <property type="entry name" value="bL21-like_sf"/>
</dbReference>